<dbReference type="GO" id="GO:0008083">
    <property type="term" value="F:growth factor activity"/>
    <property type="evidence" value="ECO:0007669"/>
    <property type="project" value="TreeGrafter"/>
</dbReference>
<dbReference type="EMBL" id="JAWDGP010006905">
    <property type="protein sequence ID" value="KAK3733211.1"/>
    <property type="molecule type" value="Genomic_DNA"/>
</dbReference>
<protein>
    <recommendedName>
        <fullName evidence="6">C-type lectin domain-containing protein</fullName>
    </recommendedName>
</protein>
<dbReference type="Proteomes" id="UP001283361">
    <property type="component" value="Unassembled WGS sequence"/>
</dbReference>
<dbReference type="InterPro" id="IPR001304">
    <property type="entry name" value="C-type_lectin-like"/>
</dbReference>
<keyword evidence="4" id="KW-0430">Lectin</keyword>
<evidence type="ECO:0000256" key="3">
    <source>
        <dbReference type="ARBA" id="ARBA00022729"/>
    </source>
</evidence>
<dbReference type="GO" id="GO:0030246">
    <property type="term" value="F:carbohydrate binding"/>
    <property type="evidence" value="ECO:0007669"/>
    <property type="project" value="UniProtKB-KW"/>
</dbReference>
<sequence>MSQQSQRIFLVGCMAALSSLRFLSTHPASGQAIELAVSPASGSGDQVRSHTISCTLDASLTSIEKTTSLTVYASKRNGRVGEFDPLVSLDLWSSGPQMMGDVEASDIDVLGRIGSDSDTKSQLTFSWKSPRNGYPRQYKCVANGLDRSGRVVTISITSDAAIRSRQITDGTTTANLRLLTNAILGEVTNSTVDLKDSVQIVHTKVDALQKNVDTLEELVKTQNATIAKLEERITSFTEMYRFTYVMSNFDVSDVFQGSRYYVSKVVAPFNIQAADSLCAMLGGYLVEIGGDAEYNFVFNFVKHVGGTDNFYTGGNDIAEEGVWRFWHSKKPVTFLKWTSPGQPDNGSGIEDCIEIRLTHRGYNDWGCNRVAKFVCEGP</sequence>
<evidence type="ECO:0000256" key="4">
    <source>
        <dbReference type="ARBA" id="ARBA00022734"/>
    </source>
</evidence>
<evidence type="ECO:0000256" key="2">
    <source>
        <dbReference type="ARBA" id="ARBA00022525"/>
    </source>
</evidence>
<dbReference type="PROSITE" id="PS50041">
    <property type="entry name" value="C_TYPE_LECTIN_2"/>
    <property type="match status" value="1"/>
</dbReference>
<evidence type="ECO:0000256" key="5">
    <source>
        <dbReference type="SAM" id="Coils"/>
    </source>
</evidence>
<keyword evidence="3" id="KW-0732">Signal</keyword>
<dbReference type="SUPFAM" id="SSF56436">
    <property type="entry name" value="C-type lectin-like"/>
    <property type="match status" value="1"/>
</dbReference>
<dbReference type="Gene3D" id="3.10.100.10">
    <property type="entry name" value="Mannose-Binding Protein A, subunit A"/>
    <property type="match status" value="1"/>
</dbReference>
<dbReference type="AlphaFoldDB" id="A0AAE0Y4W9"/>
<feature type="domain" description="C-type lectin" evidence="6">
    <location>
        <begin position="255"/>
        <end position="376"/>
    </location>
</feature>
<evidence type="ECO:0000259" key="6">
    <source>
        <dbReference type="PROSITE" id="PS50041"/>
    </source>
</evidence>
<keyword evidence="2" id="KW-0964">Secreted</keyword>
<keyword evidence="5" id="KW-0175">Coiled coil</keyword>
<dbReference type="InterPro" id="IPR051663">
    <property type="entry name" value="CLec_Tetranectin-domain"/>
</dbReference>
<organism evidence="7 8">
    <name type="scientific">Elysia crispata</name>
    <name type="common">lettuce slug</name>
    <dbReference type="NCBI Taxonomy" id="231223"/>
    <lineage>
        <taxon>Eukaryota</taxon>
        <taxon>Metazoa</taxon>
        <taxon>Spiralia</taxon>
        <taxon>Lophotrochozoa</taxon>
        <taxon>Mollusca</taxon>
        <taxon>Gastropoda</taxon>
        <taxon>Heterobranchia</taxon>
        <taxon>Euthyneura</taxon>
        <taxon>Panpulmonata</taxon>
        <taxon>Sacoglossa</taxon>
        <taxon>Placobranchoidea</taxon>
        <taxon>Plakobranchidae</taxon>
        <taxon>Elysia</taxon>
    </lineage>
</organism>
<dbReference type="PANTHER" id="PTHR22799:SF1">
    <property type="entry name" value="C-TYPE LECTIN DOMAIN FAMILY 11 MEMBER A"/>
    <property type="match status" value="1"/>
</dbReference>
<reference evidence="7" key="1">
    <citation type="journal article" date="2023" name="G3 (Bethesda)">
        <title>A reference genome for the long-term kleptoplast-retaining sea slug Elysia crispata morphotype clarki.</title>
        <authorList>
            <person name="Eastman K.E."/>
            <person name="Pendleton A.L."/>
            <person name="Shaikh M.A."/>
            <person name="Suttiyut T."/>
            <person name="Ogas R."/>
            <person name="Tomko P."/>
            <person name="Gavelis G."/>
            <person name="Widhalm J.R."/>
            <person name="Wisecaver J.H."/>
        </authorList>
    </citation>
    <scope>NUCLEOTIDE SEQUENCE</scope>
    <source>
        <strain evidence="7">ECLA1</strain>
    </source>
</reference>
<comment type="caution">
    <text evidence="7">The sequence shown here is derived from an EMBL/GenBank/DDBJ whole genome shotgun (WGS) entry which is preliminary data.</text>
</comment>
<comment type="subcellular location">
    <subcellularLocation>
        <location evidence="1">Secreted</location>
    </subcellularLocation>
</comment>
<dbReference type="InterPro" id="IPR016187">
    <property type="entry name" value="CTDL_fold"/>
</dbReference>
<name>A0AAE0Y4W9_9GAST</name>
<evidence type="ECO:0000313" key="8">
    <source>
        <dbReference type="Proteomes" id="UP001283361"/>
    </source>
</evidence>
<dbReference type="InterPro" id="IPR016186">
    <property type="entry name" value="C-type_lectin-like/link_sf"/>
</dbReference>
<dbReference type="Pfam" id="PF00059">
    <property type="entry name" value="Lectin_C"/>
    <property type="match status" value="1"/>
</dbReference>
<feature type="coiled-coil region" evidence="5">
    <location>
        <begin position="198"/>
        <end position="232"/>
    </location>
</feature>
<accession>A0AAE0Y4W9</accession>
<dbReference type="CDD" id="cd00037">
    <property type="entry name" value="CLECT"/>
    <property type="match status" value="1"/>
</dbReference>
<evidence type="ECO:0000256" key="1">
    <source>
        <dbReference type="ARBA" id="ARBA00004613"/>
    </source>
</evidence>
<dbReference type="GO" id="GO:0005615">
    <property type="term" value="C:extracellular space"/>
    <property type="evidence" value="ECO:0007669"/>
    <property type="project" value="TreeGrafter"/>
</dbReference>
<gene>
    <name evidence="7" type="ORF">RRG08_053017</name>
</gene>
<proteinExistence type="predicted"/>
<dbReference type="PANTHER" id="PTHR22799">
    <property type="entry name" value="TETRANECTIN-RELATED"/>
    <property type="match status" value="1"/>
</dbReference>
<dbReference type="SMART" id="SM00034">
    <property type="entry name" value="CLECT"/>
    <property type="match status" value="1"/>
</dbReference>
<evidence type="ECO:0000313" key="7">
    <source>
        <dbReference type="EMBL" id="KAK3733211.1"/>
    </source>
</evidence>
<keyword evidence="8" id="KW-1185">Reference proteome</keyword>